<organism evidence="2 5">
    <name type="scientific">Chryseobacterium culicis</name>
    <dbReference type="NCBI Taxonomy" id="680127"/>
    <lineage>
        <taxon>Bacteria</taxon>
        <taxon>Pseudomonadati</taxon>
        <taxon>Bacteroidota</taxon>
        <taxon>Flavobacteriia</taxon>
        <taxon>Flavobacteriales</taxon>
        <taxon>Weeksellaceae</taxon>
        <taxon>Chryseobacterium group</taxon>
        <taxon>Chryseobacterium</taxon>
    </lineage>
</organism>
<dbReference type="AlphaFoldDB" id="A0A2S9CMJ5"/>
<dbReference type="Proteomes" id="UP000238534">
    <property type="component" value="Unassembled WGS sequence"/>
</dbReference>
<gene>
    <name evidence="2" type="ORF">CQ022_18795</name>
    <name evidence="3" type="ORF">CQ033_17700</name>
</gene>
<dbReference type="RefSeq" id="WP_105683842.1">
    <property type="nucleotide sequence ID" value="NZ_JBBGZD010000004.1"/>
</dbReference>
<evidence type="ECO:0000313" key="2">
    <source>
        <dbReference type="EMBL" id="PRB81725.1"/>
    </source>
</evidence>
<proteinExistence type="predicted"/>
<dbReference type="OrthoDB" id="1268946at2"/>
<evidence type="ECO:0000313" key="3">
    <source>
        <dbReference type="EMBL" id="PRB88380.1"/>
    </source>
</evidence>
<reference evidence="4 5" key="1">
    <citation type="submission" date="2017-09" db="EMBL/GenBank/DDBJ databases">
        <title>Genomic, metabolic, and phenotypic characteristics of bacterial isolates from the natural microbiome of the model nematode Caenorhabditis elegans.</title>
        <authorList>
            <person name="Zimmermann J."/>
            <person name="Obeng N."/>
            <person name="Yang W."/>
            <person name="Obeng O."/>
            <person name="Kissoyan K."/>
            <person name="Pees B."/>
            <person name="Dirksen P."/>
            <person name="Hoppner M."/>
            <person name="Franke A."/>
            <person name="Rosenstiel P."/>
            <person name="Leippe M."/>
            <person name="Dierking K."/>
            <person name="Kaleta C."/>
            <person name="Schulenburg H."/>
        </authorList>
    </citation>
    <scope>NUCLEOTIDE SEQUENCE [LARGE SCALE GENOMIC DNA]</scope>
    <source>
        <strain evidence="2 5">MYb25</strain>
        <strain evidence="3 4">MYb44</strain>
    </source>
</reference>
<keyword evidence="4" id="KW-1185">Reference proteome</keyword>
<sequence>MKYLSDFIKLSALLLFSFSFAQQNRVSRYNADMQASKSFGVQKMELSSVSKNTYDFMALGYFINANNNMYLKTKDKKYIDTNISVIKPILIDTNSNTSYQKNGWVMNAGKGNQNAKENGKEHLISEGYFFRYIGEFLDILTKNKLYTNYQPAIESGLKYSFDKWKARSFSQYGDYSLLFHQRLHTGANWAVVALYLMKYDQSNKNSYATFVNQFDQQLKKALVLNKGTGSVLYYTWNSTYPDTFCKALQKIKNYKPVVQDVSHGNHVVLYLIKAKELGNANWADFNFSYLCNTLKLKILKGDSIADNVDGTTDPSVQNTGWKISDGWMKLIYFDASLYPLIEKNLTNYSNKISNSALELQFNSIYP</sequence>
<keyword evidence="1" id="KW-0732">Signal</keyword>
<dbReference type="EMBL" id="PCPP01000004">
    <property type="protein sequence ID" value="PRB81725.1"/>
    <property type="molecule type" value="Genomic_DNA"/>
</dbReference>
<dbReference type="Proteomes" id="UP000238325">
    <property type="component" value="Unassembled WGS sequence"/>
</dbReference>
<dbReference type="EMBL" id="PCPH01000005">
    <property type="protein sequence ID" value="PRB88380.1"/>
    <property type="molecule type" value="Genomic_DNA"/>
</dbReference>
<accession>A0A2S9CMJ5</accession>
<feature type="chain" id="PRO_5015548198" description="D-glucuronyl C5-epimerase C-terminal domain-containing protein" evidence="1">
    <location>
        <begin position="22"/>
        <end position="366"/>
    </location>
</feature>
<name>A0A2S9CMJ5_CHRCI</name>
<evidence type="ECO:0000313" key="5">
    <source>
        <dbReference type="Proteomes" id="UP000238534"/>
    </source>
</evidence>
<evidence type="ECO:0008006" key="6">
    <source>
        <dbReference type="Google" id="ProtNLM"/>
    </source>
</evidence>
<evidence type="ECO:0000256" key="1">
    <source>
        <dbReference type="SAM" id="SignalP"/>
    </source>
</evidence>
<feature type="signal peptide" evidence="1">
    <location>
        <begin position="1"/>
        <end position="21"/>
    </location>
</feature>
<protein>
    <recommendedName>
        <fullName evidence="6">D-glucuronyl C5-epimerase C-terminal domain-containing protein</fullName>
    </recommendedName>
</protein>
<comment type="caution">
    <text evidence="2">The sequence shown here is derived from an EMBL/GenBank/DDBJ whole genome shotgun (WGS) entry which is preliminary data.</text>
</comment>
<evidence type="ECO:0000313" key="4">
    <source>
        <dbReference type="Proteomes" id="UP000238325"/>
    </source>
</evidence>